<organism evidence="10 11">
    <name type="scientific">Lutibaculum baratangense AMV1</name>
    <dbReference type="NCBI Taxonomy" id="631454"/>
    <lineage>
        <taxon>Bacteria</taxon>
        <taxon>Pseudomonadati</taxon>
        <taxon>Pseudomonadota</taxon>
        <taxon>Alphaproteobacteria</taxon>
        <taxon>Hyphomicrobiales</taxon>
        <taxon>Tepidamorphaceae</taxon>
        <taxon>Lutibaculum</taxon>
    </lineage>
</organism>
<dbReference type="GO" id="GO:0046872">
    <property type="term" value="F:metal ion binding"/>
    <property type="evidence" value="ECO:0007669"/>
    <property type="project" value="UniProtKB-KW"/>
</dbReference>
<dbReference type="EC" id="3.1.11.2" evidence="10"/>
<dbReference type="AlphaFoldDB" id="V4RJV8"/>
<evidence type="ECO:0000256" key="7">
    <source>
        <dbReference type="PIRSR" id="PIRSR604808-2"/>
    </source>
</evidence>
<feature type="active site" description="Proton acceptor" evidence="6">
    <location>
        <position position="251"/>
    </location>
</feature>
<dbReference type="eggNOG" id="COG0708">
    <property type="taxonomic scope" value="Bacteria"/>
</dbReference>
<keyword evidence="4 10" id="KW-0378">Hydrolase</keyword>
<sequence>MRVATWNINGVRARLQNLTAWLAEEKPDVVCLQEIKCQTEAFPASEIESLGYNLAVHGQKGFNGVAILSRRPIEDVSDGLPGDDEDAHARFIEAVIPGETGTVRVASIYLPNGNPIGGEKFAYKLAWLERLRRHAEARLRLEEPMVLAGDYNVIPTDLDAKNPGKWVNDALFQSESRSLFRALVHLGLTDAIRIHHPGQGVYTFWDYTAGAWQKNDGIRIDHLLLSPQATDRMTGAGIDRAVRSWEKPSDHVPAWVDIGA</sequence>
<dbReference type="InterPro" id="IPR020848">
    <property type="entry name" value="AP_endonuclease_F1_CS"/>
</dbReference>
<evidence type="ECO:0000256" key="4">
    <source>
        <dbReference type="ARBA" id="ARBA00022801"/>
    </source>
</evidence>
<dbReference type="GO" id="GO:0003677">
    <property type="term" value="F:DNA binding"/>
    <property type="evidence" value="ECO:0007669"/>
    <property type="project" value="InterPro"/>
</dbReference>
<feature type="domain" description="Endonuclease/exonuclease/phosphatase" evidence="9">
    <location>
        <begin position="4"/>
        <end position="251"/>
    </location>
</feature>
<name>V4RJV8_9HYPH</name>
<feature type="binding site" evidence="7">
    <location>
        <position position="152"/>
    </location>
    <ligand>
        <name>Mg(2+)</name>
        <dbReference type="ChEBI" id="CHEBI:18420"/>
        <label>1</label>
    </ligand>
</feature>
<evidence type="ECO:0000256" key="2">
    <source>
        <dbReference type="ARBA" id="ARBA00007092"/>
    </source>
</evidence>
<keyword evidence="7" id="KW-0464">Manganese</keyword>
<evidence type="ECO:0000256" key="1">
    <source>
        <dbReference type="ARBA" id="ARBA00001936"/>
    </source>
</evidence>
<protein>
    <submittedName>
        <fullName evidence="10">Exodeoxyribonuclease III</fullName>
        <ecNumber evidence="10">3.1.11.2</ecNumber>
    </submittedName>
</protein>
<feature type="site" description="Important for catalytic activity" evidence="8">
    <location>
        <position position="221"/>
    </location>
</feature>
<reference evidence="10 11" key="1">
    <citation type="journal article" date="2014" name="Genome Announc.">
        <title>Draft Genome Sequence of Lutibaculum baratangense Strain AMV1T, Isolated from a Mud Volcano in Andamans, India.</title>
        <authorList>
            <person name="Singh A."/>
            <person name="Sreenivas A."/>
            <person name="Sathyanarayana Reddy G."/>
            <person name="Pinnaka A.K."/>
            <person name="Shivaji S."/>
        </authorList>
    </citation>
    <scope>NUCLEOTIDE SEQUENCE [LARGE SCALE GENOMIC DNA]</scope>
    <source>
        <strain evidence="10 11">AMV1</strain>
    </source>
</reference>
<dbReference type="EMBL" id="AWXZ01000039">
    <property type="protein sequence ID" value="ESR23535.1"/>
    <property type="molecule type" value="Genomic_DNA"/>
</dbReference>
<evidence type="ECO:0000259" key="9">
    <source>
        <dbReference type="Pfam" id="PF03372"/>
    </source>
</evidence>
<dbReference type="GO" id="GO:0006281">
    <property type="term" value="P:DNA repair"/>
    <property type="evidence" value="ECO:0007669"/>
    <property type="project" value="InterPro"/>
</dbReference>
<dbReference type="NCBIfam" id="TIGR00633">
    <property type="entry name" value="xth"/>
    <property type="match status" value="1"/>
</dbReference>
<feature type="active site" description="Proton donor/acceptor" evidence="6">
    <location>
        <position position="150"/>
    </location>
</feature>
<feature type="binding site" evidence="7">
    <location>
        <position position="251"/>
    </location>
    <ligand>
        <name>Mg(2+)</name>
        <dbReference type="ChEBI" id="CHEBI:18420"/>
        <label>1</label>
    </ligand>
</feature>
<dbReference type="PROSITE" id="PS00728">
    <property type="entry name" value="AP_NUCLEASE_F1_3"/>
    <property type="match status" value="1"/>
</dbReference>
<dbReference type="Proteomes" id="UP000017819">
    <property type="component" value="Unassembled WGS sequence"/>
</dbReference>
<dbReference type="OrthoDB" id="9803914at2"/>
<feature type="active site" evidence="6">
    <location>
        <position position="109"/>
    </location>
</feature>
<evidence type="ECO:0000256" key="5">
    <source>
        <dbReference type="ARBA" id="ARBA00022842"/>
    </source>
</evidence>
<feature type="site" description="Transition state stabilizer" evidence="8">
    <location>
        <position position="152"/>
    </location>
</feature>
<dbReference type="NCBIfam" id="TIGR00195">
    <property type="entry name" value="exoDNase_III"/>
    <property type="match status" value="1"/>
</dbReference>
<comment type="similarity">
    <text evidence="2">Belongs to the DNA repair enzymes AP/ExoA family.</text>
</comment>
<dbReference type="CDD" id="cd09086">
    <property type="entry name" value="ExoIII-like_AP-endo"/>
    <property type="match status" value="1"/>
</dbReference>
<gene>
    <name evidence="10" type="ORF">N177_3603</name>
</gene>
<dbReference type="PANTHER" id="PTHR43250:SF2">
    <property type="entry name" value="EXODEOXYRIBONUCLEASE III"/>
    <property type="match status" value="1"/>
</dbReference>
<evidence type="ECO:0000313" key="10">
    <source>
        <dbReference type="EMBL" id="ESR23535.1"/>
    </source>
</evidence>
<feature type="binding site" evidence="7">
    <location>
        <position position="34"/>
    </location>
    <ligand>
        <name>Mg(2+)</name>
        <dbReference type="ChEBI" id="CHEBI:18420"/>
        <label>1</label>
    </ligand>
</feature>
<proteinExistence type="inferred from homology"/>
<comment type="cofactor">
    <cofactor evidence="1">
        <name>Mn(2+)</name>
        <dbReference type="ChEBI" id="CHEBI:29035"/>
    </cofactor>
</comment>
<comment type="cofactor">
    <cofactor evidence="7">
        <name>Mg(2+)</name>
        <dbReference type="ChEBI" id="CHEBI:18420"/>
    </cofactor>
    <cofactor evidence="7">
        <name>Mn(2+)</name>
        <dbReference type="ChEBI" id="CHEBI:29035"/>
    </cofactor>
    <text evidence="7">Probably binds two magnesium or manganese ions per subunit.</text>
</comment>
<dbReference type="InterPro" id="IPR020847">
    <property type="entry name" value="AP_endonuclease_F1_BS"/>
</dbReference>
<dbReference type="STRING" id="631454.N177_3603"/>
<dbReference type="RefSeq" id="WP_023433721.1">
    <property type="nucleotide sequence ID" value="NZ_AWXZ01000039.1"/>
</dbReference>
<dbReference type="PATRIC" id="fig|631454.5.peg.3564"/>
<dbReference type="InterPro" id="IPR036691">
    <property type="entry name" value="Endo/exonu/phosph_ase_sf"/>
</dbReference>
<evidence type="ECO:0000313" key="11">
    <source>
        <dbReference type="Proteomes" id="UP000017819"/>
    </source>
</evidence>
<dbReference type="PROSITE" id="PS00726">
    <property type="entry name" value="AP_NUCLEASE_F1_1"/>
    <property type="match status" value="1"/>
</dbReference>
<dbReference type="PROSITE" id="PS51435">
    <property type="entry name" value="AP_NUCLEASE_F1_4"/>
    <property type="match status" value="1"/>
</dbReference>
<dbReference type="InterPro" id="IPR037493">
    <property type="entry name" value="ExoIII-like"/>
</dbReference>
<evidence type="ECO:0000256" key="3">
    <source>
        <dbReference type="ARBA" id="ARBA00022723"/>
    </source>
</evidence>
<dbReference type="Pfam" id="PF03372">
    <property type="entry name" value="Exo_endo_phos"/>
    <property type="match status" value="1"/>
</dbReference>
<dbReference type="GO" id="GO:0008311">
    <property type="term" value="F:double-stranded DNA 3'-5' DNA exonuclease activity"/>
    <property type="evidence" value="ECO:0007669"/>
    <property type="project" value="UniProtKB-EC"/>
</dbReference>
<feature type="binding site" evidence="7">
    <location>
        <position position="150"/>
    </location>
    <ligand>
        <name>Mg(2+)</name>
        <dbReference type="ChEBI" id="CHEBI:18420"/>
        <label>1</label>
    </ligand>
</feature>
<accession>V4RJV8</accession>
<feature type="binding site" evidence="7">
    <location>
        <position position="250"/>
    </location>
    <ligand>
        <name>Mg(2+)</name>
        <dbReference type="ChEBI" id="CHEBI:18420"/>
        <label>1</label>
    </ligand>
</feature>
<dbReference type="InterPro" id="IPR004808">
    <property type="entry name" value="AP_endonuc_1"/>
</dbReference>
<keyword evidence="5 7" id="KW-0460">Magnesium</keyword>
<feature type="site" description="Interaction with DNA substrate" evidence="8">
    <location>
        <position position="251"/>
    </location>
</feature>
<dbReference type="InterPro" id="IPR005135">
    <property type="entry name" value="Endo/exonuclease/phosphatase"/>
</dbReference>
<keyword evidence="3 7" id="KW-0479">Metal-binding</keyword>
<dbReference type="Gene3D" id="3.60.10.10">
    <property type="entry name" value="Endonuclease/exonuclease/phosphatase"/>
    <property type="match status" value="1"/>
</dbReference>
<evidence type="ECO:0000256" key="6">
    <source>
        <dbReference type="PIRSR" id="PIRSR604808-1"/>
    </source>
</evidence>
<dbReference type="PANTHER" id="PTHR43250">
    <property type="entry name" value="EXODEOXYRIBONUCLEASE III"/>
    <property type="match status" value="1"/>
</dbReference>
<feature type="binding site" evidence="7">
    <location>
        <position position="7"/>
    </location>
    <ligand>
        <name>Mg(2+)</name>
        <dbReference type="ChEBI" id="CHEBI:18420"/>
        <label>1</label>
    </ligand>
</feature>
<dbReference type="GO" id="GO:0004519">
    <property type="term" value="F:endonuclease activity"/>
    <property type="evidence" value="ECO:0007669"/>
    <property type="project" value="InterPro"/>
</dbReference>
<dbReference type="SUPFAM" id="SSF56219">
    <property type="entry name" value="DNase I-like"/>
    <property type="match status" value="1"/>
</dbReference>
<comment type="caution">
    <text evidence="10">The sequence shown here is derived from an EMBL/GenBank/DDBJ whole genome shotgun (WGS) entry which is preliminary data.</text>
</comment>
<keyword evidence="11" id="KW-1185">Reference proteome</keyword>
<evidence type="ECO:0000256" key="8">
    <source>
        <dbReference type="PIRSR" id="PIRSR604808-3"/>
    </source>
</evidence>